<sequence length="1147" mass="129553">MNANVGEVIRSMIPSAWKPTAARVKPFKLAHIGRLDNFRQTGSSMDITVGRVEHCCVICGVWMFRLVALLVVFCRSVCVCGVVYLEDLMTSGPYFSPAGRPISRQDTERERVKNVLQESFQRALGVKSCADLCDITRRLKQLYFDALNIPGGIERYLAALRFALELTCGKSNEKEGRINCLKMSAHVALALSQEGMHEPLQLLVDFCVDMNDLCITVTRSYVCALAGLLLNLNKLISNRLREQNPRKTDYSPLSKELSKTLFAILSKRLLDVNFLVRSEALKAVATLQDEQSKVDSYQTNSPKLLISHLNDVSCECRIVTLKKLLLSSKEEVDLVVNMALSDSEERVRRAATVRIIKDVDLKALSIKQRMDLVQGLMNMNARGQNHTVILNDLLREWLKTACGIEALPDSGEELCSFYCIATSHLLRFLEPLTQEKVSHDLMVHSLQYCREKMGFGSIEVQDFVKALNRHVEDISLHRHNCNKLIEEGWTALEQANAVFYWRCLLDFCKSKCMTDADWSECHYRLLPTMRTFCELIQNYMAIVLSSDETEALFALKNFTVMQLLKIISLFDQGDSRTWQTSCENVLSNMQLRLTEALVNELVQQMYTHLWPLPEQNDEALSNLCDLTSSIVHKALFPNATMMAANQTIAIARNETAAEFENGEIDDDAIYRCIMIVSAMLKTNRYRRMNALLHGVLENIIEGSVVAADINCRILAFEAMGILAMYDRRVAFEKTILIKETLKIDQRLRPTMLNILCNMVLLHGYPMVSRWFGAGLDTTTPNDELLHVFAEYIDSMDPDTTFAACECLCKMFLKEANVAWIGVLSRLLLKAFDPATNNIPKLKACLVTFIPVFAEWSREHQMLLVEAFPGTFDTLRSDEQFVGSLSRINVAAVGSCFVHATSSQLLKGADKQKGSVHPFLCQKILAALSDDPEDDYAPVYCKMLSDIDANDWTDITQINALITDTDDVIDLYSDTEETRGYIRSLGSFSKKLRKRIASLEALISTRKHGDSESVDEHDDDDDDESEILKISKLVLRESNKANGCKPKANKQSKRKMCTDSKPKNSAKPRFTKSKTVPRDMKALLQEDIDQNRNDQFSSDNDVVFKNEPKLIAVTPVTPGIQRQRPVLARTVKTAQKFLKDEDSSDEEK</sequence>
<dbReference type="GO" id="GO:0005737">
    <property type="term" value="C:cytoplasm"/>
    <property type="evidence" value="ECO:0007669"/>
    <property type="project" value="TreeGrafter"/>
</dbReference>
<name>A0A1I8ER72_WUCBA</name>
<feature type="domain" description="Nuclear condensin complex subunit 3 C-terminal" evidence="8">
    <location>
        <begin position="671"/>
        <end position="946"/>
    </location>
</feature>
<keyword evidence="6" id="KW-0131">Cell cycle</keyword>
<proteinExistence type="predicted"/>
<dbReference type="WBParaSite" id="maker-PairedContig_4258-snap-gene-0.11-mRNA-1">
    <property type="protein sequence ID" value="maker-PairedContig_4258-snap-gene-0.11-mRNA-1"/>
    <property type="gene ID" value="maker-PairedContig_4258-snap-gene-0.11"/>
</dbReference>
<evidence type="ECO:0000256" key="1">
    <source>
        <dbReference type="ARBA" id="ARBA00004286"/>
    </source>
</evidence>
<dbReference type="GO" id="GO:0000793">
    <property type="term" value="C:condensed chromosome"/>
    <property type="evidence" value="ECO:0007669"/>
    <property type="project" value="TreeGrafter"/>
</dbReference>
<dbReference type="Pfam" id="PF12719">
    <property type="entry name" value="Cnd3"/>
    <property type="match status" value="1"/>
</dbReference>
<comment type="subcellular location">
    <subcellularLocation>
        <location evidence="1">Chromosome</location>
    </subcellularLocation>
</comment>
<evidence type="ECO:0000256" key="2">
    <source>
        <dbReference type="ARBA" id="ARBA00022454"/>
    </source>
</evidence>
<dbReference type="PANTHER" id="PTHR14418:SF5">
    <property type="entry name" value="CONDENSIN COMPLEX SUBUNIT 3"/>
    <property type="match status" value="1"/>
</dbReference>
<evidence type="ECO:0000256" key="7">
    <source>
        <dbReference type="SAM" id="MobiDB-lite"/>
    </source>
</evidence>
<evidence type="ECO:0000259" key="8">
    <source>
        <dbReference type="Pfam" id="PF12719"/>
    </source>
</evidence>
<reference evidence="9" key="1">
    <citation type="submission" date="2016-11" db="UniProtKB">
        <authorList>
            <consortium name="WormBaseParasite"/>
        </authorList>
    </citation>
    <scope>IDENTIFICATION</scope>
    <source>
        <strain evidence="9">pt0022</strain>
    </source>
</reference>
<dbReference type="GO" id="GO:0007076">
    <property type="term" value="P:mitotic chromosome condensation"/>
    <property type="evidence" value="ECO:0007669"/>
    <property type="project" value="InterPro"/>
</dbReference>
<keyword evidence="2" id="KW-0158">Chromosome</keyword>
<dbReference type="InterPro" id="IPR016024">
    <property type="entry name" value="ARM-type_fold"/>
</dbReference>
<evidence type="ECO:0000256" key="3">
    <source>
        <dbReference type="ARBA" id="ARBA00022618"/>
    </source>
</evidence>
<keyword evidence="5" id="KW-0226">DNA condensation</keyword>
<accession>A0A1I8ER72</accession>
<dbReference type="SUPFAM" id="SSF48371">
    <property type="entry name" value="ARM repeat"/>
    <property type="match status" value="1"/>
</dbReference>
<protein>
    <submittedName>
        <fullName evidence="9">Cnd3 domain-containing protein</fullName>
    </submittedName>
</protein>
<dbReference type="InterPro" id="IPR025977">
    <property type="entry name" value="Cnd3_C"/>
</dbReference>
<evidence type="ECO:0000256" key="6">
    <source>
        <dbReference type="ARBA" id="ARBA00023306"/>
    </source>
</evidence>
<evidence type="ECO:0000256" key="5">
    <source>
        <dbReference type="ARBA" id="ARBA00023067"/>
    </source>
</evidence>
<dbReference type="GO" id="GO:0051301">
    <property type="term" value="P:cell division"/>
    <property type="evidence" value="ECO:0007669"/>
    <property type="project" value="UniProtKB-KW"/>
</dbReference>
<organism evidence="9">
    <name type="scientific">Wuchereria bancrofti</name>
    <dbReference type="NCBI Taxonomy" id="6293"/>
    <lineage>
        <taxon>Eukaryota</taxon>
        <taxon>Metazoa</taxon>
        <taxon>Ecdysozoa</taxon>
        <taxon>Nematoda</taxon>
        <taxon>Chromadorea</taxon>
        <taxon>Rhabditida</taxon>
        <taxon>Spirurina</taxon>
        <taxon>Spiruromorpha</taxon>
        <taxon>Filarioidea</taxon>
        <taxon>Onchocercidae</taxon>
        <taxon>Wuchereria</taxon>
    </lineage>
</organism>
<evidence type="ECO:0000313" key="9">
    <source>
        <dbReference type="WBParaSite" id="maker-PairedContig_4258-snap-gene-0.11-mRNA-1"/>
    </source>
</evidence>
<dbReference type="AlphaFoldDB" id="A0A1I8ER72"/>
<dbReference type="InterPro" id="IPR027165">
    <property type="entry name" value="CND3"/>
</dbReference>
<feature type="region of interest" description="Disordered" evidence="7">
    <location>
        <begin position="1039"/>
        <end position="1077"/>
    </location>
</feature>
<dbReference type="PANTHER" id="PTHR14418">
    <property type="entry name" value="CONDENSIN COMPLEX SUBUNIT 3-RELATED"/>
    <property type="match status" value="1"/>
</dbReference>
<evidence type="ECO:0000256" key="4">
    <source>
        <dbReference type="ARBA" id="ARBA00022776"/>
    </source>
</evidence>
<dbReference type="STRING" id="6293.A0A1I8ER72"/>
<keyword evidence="3" id="KW-0132">Cell division</keyword>
<keyword evidence="4" id="KW-0498">Mitosis</keyword>
<dbReference type="GO" id="GO:0000796">
    <property type="term" value="C:condensin complex"/>
    <property type="evidence" value="ECO:0007669"/>
    <property type="project" value="InterPro"/>
</dbReference>